<dbReference type="Gene3D" id="3.90.1150.10">
    <property type="entry name" value="Aspartate Aminotransferase, domain 1"/>
    <property type="match status" value="1"/>
</dbReference>
<dbReference type="InterPro" id="IPR015424">
    <property type="entry name" value="PyrdxlP-dep_Trfase"/>
</dbReference>
<dbReference type="InterPro" id="IPR015421">
    <property type="entry name" value="PyrdxlP-dep_Trfase_major"/>
</dbReference>
<evidence type="ECO:0000256" key="3">
    <source>
        <dbReference type="ARBA" id="ARBA00022679"/>
    </source>
</evidence>
<dbReference type="Gene3D" id="3.40.640.10">
    <property type="entry name" value="Type I PLP-dependent aspartate aminotransferase-like (Major domain)"/>
    <property type="match status" value="1"/>
</dbReference>
<dbReference type="PANTHER" id="PTHR43586:SF8">
    <property type="entry name" value="CYSTEINE DESULFURASE 1, CHLOROPLASTIC"/>
    <property type="match status" value="1"/>
</dbReference>
<keyword evidence="9" id="KW-1185">Reference proteome</keyword>
<accession>A0A8T0G4J3</accession>
<dbReference type="EC" id="2.8.1.7" evidence="2"/>
<comment type="catalytic activity">
    <reaction evidence="5">
        <text>(sulfur carrier)-H + L-cysteine = (sulfur carrier)-SH + L-alanine</text>
        <dbReference type="Rhea" id="RHEA:43892"/>
        <dbReference type="Rhea" id="RHEA-COMP:14737"/>
        <dbReference type="Rhea" id="RHEA-COMP:14739"/>
        <dbReference type="ChEBI" id="CHEBI:29917"/>
        <dbReference type="ChEBI" id="CHEBI:35235"/>
        <dbReference type="ChEBI" id="CHEBI:57972"/>
        <dbReference type="ChEBI" id="CHEBI:64428"/>
        <dbReference type="EC" id="2.8.1.7"/>
    </reaction>
</comment>
<dbReference type="EMBL" id="CM026433">
    <property type="protein sequence ID" value="KAG0553950.1"/>
    <property type="molecule type" value="Genomic_DNA"/>
</dbReference>
<evidence type="ECO:0000256" key="6">
    <source>
        <dbReference type="SAM" id="MobiDB-lite"/>
    </source>
</evidence>
<evidence type="ECO:0000259" key="7">
    <source>
        <dbReference type="Pfam" id="PF00266"/>
    </source>
</evidence>
<dbReference type="GO" id="GO:0030170">
    <property type="term" value="F:pyridoxal phosphate binding"/>
    <property type="evidence" value="ECO:0007669"/>
    <property type="project" value="InterPro"/>
</dbReference>
<evidence type="ECO:0000313" key="8">
    <source>
        <dbReference type="EMBL" id="KAG0553950.1"/>
    </source>
</evidence>
<evidence type="ECO:0000256" key="5">
    <source>
        <dbReference type="ARBA" id="ARBA00050776"/>
    </source>
</evidence>
<dbReference type="CDD" id="cd06453">
    <property type="entry name" value="SufS_like"/>
    <property type="match status" value="1"/>
</dbReference>
<keyword evidence="4" id="KW-0663">Pyridoxal phosphate</keyword>
<evidence type="ECO:0000256" key="1">
    <source>
        <dbReference type="ARBA" id="ARBA00001933"/>
    </source>
</evidence>
<evidence type="ECO:0000256" key="2">
    <source>
        <dbReference type="ARBA" id="ARBA00012239"/>
    </source>
</evidence>
<comment type="cofactor">
    <cofactor evidence="1">
        <name>pyridoxal 5'-phosphate</name>
        <dbReference type="ChEBI" id="CHEBI:597326"/>
    </cofactor>
</comment>
<feature type="domain" description="Aminotransferase class V" evidence="7">
    <location>
        <begin position="97"/>
        <end position="472"/>
    </location>
</feature>
<gene>
    <name evidence="8" type="ORF">KC19_12G051600</name>
</gene>
<dbReference type="SUPFAM" id="SSF53383">
    <property type="entry name" value="PLP-dependent transferases"/>
    <property type="match status" value="1"/>
</dbReference>
<evidence type="ECO:0000313" key="9">
    <source>
        <dbReference type="Proteomes" id="UP000822688"/>
    </source>
</evidence>
<sequence>MASTSSFHASIAVPHRSRTGSERTSLGACCSARIDSQFAPVTLKCGRTGGGRRAGSAVVVKAVVAVEDYVSGASSLGEITKGDFPILDQEVHGYKLVYLDNAATSQKPASVLKALRDYYEGYNANVHRGVHALSAKATDEYELARKKVADFINSPSDRDVVFTRNASEAINLVAYTWGLTNLKEGDEIVLSVAEHHSNLVPWQLVSQKTGAVLRFVDLTSEETLDLEQLKGLLNERTKLVSTFHVSNVLGCINPIADIVEWAHAVGAKVLVDACQSVPHMAVDVQALGADFLVASSHKMCGPTGMGFLWGKSEILESMPPFLGGGEMIVDVFLDRSTYASPPSRFEAGTPAIGEAIGLGAAVDYLNRIGMDRIHEYEMELSKYLYESLSKIPSVKIYGPPAGSNGERRASLCAFNVEGIHATDLSTFLDQQHGIAVRSGHHCTQPLHRYLGINASARASLYFYNTTDEVDTFINGLKDTIDFFSAFK</sequence>
<feature type="region of interest" description="Disordered" evidence="6">
    <location>
        <begin position="1"/>
        <end position="22"/>
    </location>
</feature>
<protein>
    <recommendedName>
        <fullName evidence="2">cysteine desulfurase</fullName>
        <ecNumber evidence="2">2.8.1.7</ecNumber>
    </recommendedName>
</protein>
<dbReference type="InterPro" id="IPR015422">
    <property type="entry name" value="PyrdxlP-dep_Trfase_small"/>
</dbReference>
<reference evidence="8" key="1">
    <citation type="submission" date="2020-06" db="EMBL/GenBank/DDBJ databases">
        <title>WGS assembly of Ceratodon purpureus strain R40.</title>
        <authorList>
            <person name="Carey S.B."/>
            <person name="Jenkins J."/>
            <person name="Shu S."/>
            <person name="Lovell J.T."/>
            <person name="Sreedasyam A."/>
            <person name="Maumus F."/>
            <person name="Tiley G.P."/>
            <person name="Fernandez-Pozo N."/>
            <person name="Barry K."/>
            <person name="Chen C."/>
            <person name="Wang M."/>
            <person name="Lipzen A."/>
            <person name="Daum C."/>
            <person name="Saski C.A."/>
            <person name="Payton A.C."/>
            <person name="Mcbreen J.C."/>
            <person name="Conrad R.E."/>
            <person name="Kollar L.M."/>
            <person name="Olsson S."/>
            <person name="Huttunen S."/>
            <person name="Landis J.B."/>
            <person name="Wickett N.J."/>
            <person name="Johnson M.G."/>
            <person name="Rensing S.A."/>
            <person name="Grimwood J."/>
            <person name="Schmutz J."/>
            <person name="Mcdaniel S.F."/>
        </authorList>
    </citation>
    <scope>NUCLEOTIDE SEQUENCE</scope>
    <source>
        <strain evidence="8">R40</strain>
    </source>
</reference>
<organism evidence="8 9">
    <name type="scientific">Ceratodon purpureus</name>
    <name type="common">Fire moss</name>
    <name type="synonym">Dicranum purpureum</name>
    <dbReference type="NCBI Taxonomy" id="3225"/>
    <lineage>
        <taxon>Eukaryota</taxon>
        <taxon>Viridiplantae</taxon>
        <taxon>Streptophyta</taxon>
        <taxon>Embryophyta</taxon>
        <taxon>Bryophyta</taxon>
        <taxon>Bryophytina</taxon>
        <taxon>Bryopsida</taxon>
        <taxon>Dicranidae</taxon>
        <taxon>Pseudoditrichales</taxon>
        <taxon>Ditrichaceae</taxon>
        <taxon>Ceratodon</taxon>
    </lineage>
</organism>
<dbReference type="PANTHER" id="PTHR43586">
    <property type="entry name" value="CYSTEINE DESULFURASE"/>
    <property type="match status" value="1"/>
</dbReference>
<keyword evidence="3" id="KW-0808">Transferase</keyword>
<dbReference type="InterPro" id="IPR000192">
    <property type="entry name" value="Aminotrans_V_dom"/>
</dbReference>
<dbReference type="AlphaFoldDB" id="A0A8T0G4J3"/>
<dbReference type="InterPro" id="IPR010970">
    <property type="entry name" value="Cys_dSase_SufS"/>
</dbReference>
<dbReference type="GO" id="GO:0006534">
    <property type="term" value="P:cysteine metabolic process"/>
    <property type="evidence" value="ECO:0007669"/>
    <property type="project" value="InterPro"/>
</dbReference>
<dbReference type="Pfam" id="PF00266">
    <property type="entry name" value="Aminotran_5"/>
    <property type="match status" value="1"/>
</dbReference>
<dbReference type="NCBIfam" id="TIGR01979">
    <property type="entry name" value="sufS"/>
    <property type="match status" value="1"/>
</dbReference>
<proteinExistence type="predicted"/>
<name>A0A8T0G4J3_CERPU</name>
<evidence type="ECO:0000256" key="4">
    <source>
        <dbReference type="ARBA" id="ARBA00022898"/>
    </source>
</evidence>
<dbReference type="GO" id="GO:0031071">
    <property type="term" value="F:cysteine desulfurase activity"/>
    <property type="evidence" value="ECO:0007669"/>
    <property type="project" value="UniProtKB-EC"/>
</dbReference>
<comment type="caution">
    <text evidence="8">The sequence shown here is derived from an EMBL/GenBank/DDBJ whole genome shotgun (WGS) entry which is preliminary data.</text>
</comment>
<dbReference type="Proteomes" id="UP000822688">
    <property type="component" value="Chromosome 12"/>
</dbReference>